<evidence type="ECO:0000259" key="4">
    <source>
        <dbReference type="SMART" id="SM00822"/>
    </source>
</evidence>
<evidence type="ECO:0000256" key="3">
    <source>
        <dbReference type="RuleBase" id="RU000363"/>
    </source>
</evidence>
<dbReference type="GO" id="GO:0035527">
    <property type="term" value="F:3-hydroxypropionate dehydrogenase (NADP+) activity"/>
    <property type="evidence" value="ECO:0007669"/>
    <property type="project" value="UniProtKB-EC"/>
</dbReference>
<dbReference type="InterPro" id="IPR036291">
    <property type="entry name" value="NAD(P)-bd_dom_sf"/>
</dbReference>
<dbReference type="EC" id="1.1.1.-" evidence="5"/>
<comment type="similarity">
    <text evidence="1 3">Belongs to the short-chain dehydrogenases/reductases (SDR) family.</text>
</comment>
<evidence type="ECO:0000313" key="6">
    <source>
        <dbReference type="Proteomes" id="UP000175989"/>
    </source>
</evidence>
<gene>
    <name evidence="5" type="primary">ydfG_1</name>
    <name evidence="5" type="ORF">DUPY_29230</name>
</gene>
<dbReference type="SMART" id="SM00822">
    <property type="entry name" value="PKS_KR"/>
    <property type="match status" value="1"/>
</dbReference>
<evidence type="ECO:0000256" key="1">
    <source>
        <dbReference type="ARBA" id="ARBA00006484"/>
    </source>
</evidence>
<keyword evidence="6" id="KW-1185">Reference proteome</keyword>
<proteinExistence type="inferred from homology"/>
<dbReference type="PRINTS" id="PR00081">
    <property type="entry name" value="GDHRDH"/>
</dbReference>
<sequence length="244" mass="25510">MNLTNNTILITGGAAGIGFALARALALRGNRVIICGRNQTALDSAQAQVPELVTRVCDLNDSASRRALVGWLHAAHPDLNVLVNNAGVQYRRQLAEPDALDGLELEVATNFTAPVLLTGALLPALQRHPSVIINVSSGLAFAPMADVPVYCATKAALHSYTLSLRHQLRHTSVRVVEMAPPIVDTGLGGGARSSGTASAPMMSADDFVADALAQLATGQDEVLVGLSAGSRKMGEALFARMNRA</sequence>
<dbReference type="PANTHER" id="PTHR44196">
    <property type="entry name" value="DEHYDROGENASE/REDUCTASE SDR FAMILY MEMBER 7B"/>
    <property type="match status" value="1"/>
</dbReference>
<dbReference type="RefSeq" id="WP_070249129.1">
    <property type="nucleotide sequence ID" value="NZ_LROM01000090.1"/>
</dbReference>
<dbReference type="Gene3D" id="3.40.50.720">
    <property type="entry name" value="NAD(P)-binding Rossmann-like Domain"/>
    <property type="match status" value="1"/>
</dbReference>
<dbReference type="InterPro" id="IPR057326">
    <property type="entry name" value="KR_dom"/>
</dbReference>
<accession>A0A1E7WJ59</accession>
<feature type="domain" description="Ketoreductase" evidence="4">
    <location>
        <begin position="6"/>
        <end position="185"/>
    </location>
</feature>
<protein>
    <submittedName>
        <fullName evidence="5">NADP-dependent 3-hydroxy acid dehydrogenase YdfG</fullName>
        <ecNumber evidence="5">1.1.1.-</ecNumber>
        <ecNumber evidence="5">1.1.1.298</ecNumber>
    </submittedName>
</protein>
<name>A0A1E7WJ59_9BURK</name>
<dbReference type="InterPro" id="IPR020904">
    <property type="entry name" value="Sc_DH/Rdtase_CS"/>
</dbReference>
<evidence type="ECO:0000256" key="2">
    <source>
        <dbReference type="ARBA" id="ARBA00023002"/>
    </source>
</evidence>
<dbReference type="PRINTS" id="PR00080">
    <property type="entry name" value="SDRFAMILY"/>
</dbReference>
<evidence type="ECO:0000313" key="5">
    <source>
        <dbReference type="EMBL" id="OEZ98743.1"/>
    </source>
</evidence>
<dbReference type="SUPFAM" id="SSF51735">
    <property type="entry name" value="NAD(P)-binding Rossmann-fold domains"/>
    <property type="match status" value="1"/>
</dbReference>
<organism evidence="5 6">
    <name type="scientific">Duganella phyllosphaerae</name>
    <dbReference type="NCBI Taxonomy" id="762836"/>
    <lineage>
        <taxon>Bacteria</taxon>
        <taxon>Pseudomonadati</taxon>
        <taxon>Pseudomonadota</taxon>
        <taxon>Betaproteobacteria</taxon>
        <taxon>Burkholderiales</taxon>
        <taxon>Oxalobacteraceae</taxon>
        <taxon>Telluria group</taxon>
        <taxon>Duganella</taxon>
    </lineage>
</organism>
<dbReference type="AlphaFoldDB" id="A0A1E7WJ59"/>
<dbReference type="PATRIC" id="fig|762836.4.peg.3012"/>
<dbReference type="CDD" id="cd05370">
    <property type="entry name" value="SDR_c2"/>
    <property type="match status" value="1"/>
</dbReference>
<dbReference type="PROSITE" id="PS00061">
    <property type="entry name" value="ADH_SHORT"/>
    <property type="match status" value="1"/>
</dbReference>
<reference evidence="6" key="1">
    <citation type="journal article" date="2016" name="Front. Microbiol.">
        <title>Molecular Keys to the Janthinobacterium and Duganella spp. Interaction with the Plant Pathogen Fusarium graminearum.</title>
        <authorList>
            <person name="Haack F.S."/>
            <person name="Poehlein A."/>
            <person name="Kroger C."/>
            <person name="Voigt C.A."/>
            <person name="Piepenbring M."/>
            <person name="Bode H.B."/>
            <person name="Daniel R."/>
            <person name="Schafer W."/>
            <person name="Streit W.R."/>
        </authorList>
    </citation>
    <scope>NUCLEOTIDE SEQUENCE [LARGE SCALE GENOMIC DNA]</scope>
    <source>
        <strain evidence="6">T54</strain>
    </source>
</reference>
<dbReference type="EMBL" id="LROM01000090">
    <property type="protein sequence ID" value="OEZ98743.1"/>
    <property type="molecule type" value="Genomic_DNA"/>
</dbReference>
<dbReference type="GO" id="GO:0016020">
    <property type="term" value="C:membrane"/>
    <property type="evidence" value="ECO:0007669"/>
    <property type="project" value="TreeGrafter"/>
</dbReference>
<dbReference type="Pfam" id="PF00106">
    <property type="entry name" value="adh_short"/>
    <property type="match status" value="1"/>
</dbReference>
<dbReference type="OrthoDB" id="9810734at2"/>
<dbReference type="Proteomes" id="UP000175989">
    <property type="component" value="Unassembled WGS sequence"/>
</dbReference>
<dbReference type="EC" id="1.1.1.298" evidence="5"/>
<comment type="caution">
    <text evidence="5">The sequence shown here is derived from an EMBL/GenBank/DDBJ whole genome shotgun (WGS) entry which is preliminary data.</text>
</comment>
<dbReference type="PANTHER" id="PTHR44196:SF1">
    <property type="entry name" value="DEHYDROGENASE_REDUCTASE SDR FAMILY MEMBER 7B"/>
    <property type="match status" value="1"/>
</dbReference>
<dbReference type="InterPro" id="IPR002347">
    <property type="entry name" value="SDR_fam"/>
</dbReference>
<keyword evidence="2 5" id="KW-0560">Oxidoreductase</keyword>